<feature type="transmembrane region" description="Helical" evidence="5">
    <location>
        <begin position="34"/>
        <end position="55"/>
    </location>
</feature>
<name>A0AAW1PCW6_9CHLO</name>
<gene>
    <name evidence="6" type="ORF">WJX72_004780</name>
</gene>
<keyword evidence="5" id="KW-0812">Transmembrane</keyword>
<protein>
    <recommendedName>
        <fullName evidence="8">Apyrase</fullName>
    </recommendedName>
</protein>
<dbReference type="PANTHER" id="PTHR11782">
    <property type="entry name" value="ADENOSINE/GUANOSINE DIPHOSPHATASE"/>
    <property type="match status" value="1"/>
</dbReference>
<comment type="caution">
    <text evidence="6">The sequence shown here is derived from an EMBL/GenBank/DDBJ whole genome shotgun (WGS) entry which is preliminary data.</text>
</comment>
<feature type="transmembrane region" description="Helical" evidence="5">
    <location>
        <begin position="577"/>
        <end position="598"/>
    </location>
</feature>
<evidence type="ECO:0000256" key="4">
    <source>
        <dbReference type="RuleBase" id="RU003833"/>
    </source>
</evidence>
<evidence type="ECO:0000256" key="1">
    <source>
        <dbReference type="ARBA" id="ARBA00009283"/>
    </source>
</evidence>
<accession>A0AAW1PCW6</accession>
<keyword evidence="5" id="KW-1133">Transmembrane helix</keyword>
<organism evidence="6 7">
    <name type="scientific">[Myrmecia] bisecta</name>
    <dbReference type="NCBI Taxonomy" id="41462"/>
    <lineage>
        <taxon>Eukaryota</taxon>
        <taxon>Viridiplantae</taxon>
        <taxon>Chlorophyta</taxon>
        <taxon>core chlorophytes</taxon>
        <taxon>Trebouxiophyceae</taxon>
        <taxon>Trebouxiales</taxon>
        <taxon>Trebouxiaceae</taxon>
        <taxon>Myrmecia</taxon>
    </lineage>
</organism>
<sequence>MHTANAESTAARIHRAYDKGWWSGLQSLVKRNRVALTVLAALAILLLGYSAKALLASTPDYMLVIDSGSTGTRLYAYTWRERRGKLPLLEAVSIRAARHKLPRRAAGDRRAYERLETEPGLDHYVDDPQGLQQRALHPLLEWAEAVVPRQQWRQTPLFLFGTAGLRKLAPEAQERLMTHIQGALADSAFRFEPSWARVISGVDEGIFGWIALNYLTGHLAPHPLTAPKSPLTDEAVAAAADQLSSSGSASRVRAAEHGLETVGALDLGGSSLEVSFVPSERPAADAEVNVTIMGVQYSLYTYVHHHYGLNDAFDRSVTLLLTRPSHFGGSEAVQQGQPLRFGLGNSGGSPGGLGIAAQRHRAGPGRQVLEAAGPEWISDPDLPALHHPCLFEGYDKSYRRMDYNGVAPDPPVVRLLGRPDWDACAKLAAAVVNASAPCSKPPCALGTPQLATSNKFYALTGFFVVYHFFGLQPSAGLAELENAARQFCATPWPVINATRGREIHVDRYCFRVPYVTKLLREGLGVPESQIQIGSGREGWTLGAALAEGSRVGVGQGIDISKSQAGIQGWGWGLGRSLGWLIWICAAAFSAVWLGLLLYTTSWQTCSPGRLLNRKTYDSSPLSSPTLASAASVNVPIAAKVYHGGAPIPSGGYPAGLLLANGPSRALSMPSDVDC</sequence>
<dbReference type="Proteomes" id="UP001489004">
    <property type="component" value="Unassembled WGS sequence"/>
</dbReference>
<dbReference type="Gene3D" id="3.30.420.150">
    <property type="entry name" value="Exopolyphosphatase. Domain 2"/>
    <property type="match status" value="1"/>
</dbReference>
<evidence type="ECO:0000256" key="3">
    <source>
        <dbReference type="PIRSR" id="PIRSR600407-1"/>
    </source>
</evidence>
<dbReference type="EMBL" id="JALJOR010000012">
    <property type="protein sequence ID" value="KAK9807630.1"/>
    <property type="molecule type" value="Genomic_DNA"/>
</dbReference>
<feature type="active site" description="Proton acceptor" evidence="3">
    <location>
        <position position="204"/>
    </location>
</feature>
<dbReference type="GO" id="GO:0016020">
    <property type="term" value="C:membrane"/>
    <property type="evidence" value="ECO:0007669"/>
    <property type="project" value="TreeGrafter"/>
</dbReference>
<keyword evidence="5" id="KW-0472">Membrane</keyword>
<evidence type="ECO:0000256" key="2">
    <source>
        <dbReference type="ARBA" id="ARBA00022801"/>
    </source>
</evidence>
<dbReference type="Pfam" id="PF01150">
    <property type="entry name" value="GDA1_CD39"/>
    <property type="match status" value="1"/>
</dbReference>
<dbReference type="InterPro" id="IPR000407">
    <property type="entry name" value="GDA1_CD39_NTPase"/>
</dbReference>
<reference evidence="6 7" key="1">
    <citation type="journal article" date="2024" name="Nat. Commun.">
        <title>Phylogenomics reveals the evolutionary origins of lichenization in chlorophyte algae.</title>
        <authorList>
            <person name="Puginier C."/>
            <person name="Libourel C."/>
            <person name="Otte J."/>
            <person name="Skaloud P."/>
            <person name="Haon M."/>
            <person name="Grisel S."/>
            <person name="Petersen M."/>
            <person name="Berrin J.G."/>
            <person name="Delaux P.M."/>
            <person name="Dal Grande F."/>
            <person name="Keller J."/>
        </authorList>
    </citation>
    <scope>NUCLEOTIDE SEQUENCE [LARGE SCALE GENOMIC DNA]</scope>
    <source>
        <strain evidence="6 7">SAG 2043</strain>
    </source>
</reference>
<evidence type="ECO:0008006" key="8">
    <source>
        <dbReference type="Google" id="ProtNLM"/>
    </source>
</evidence>
<comment type="similarity">
    <text evidence="1 4">Belongs to the GDA1/CD39 NTPase family.</text>
</comment>
<keyword evidence="7" id="KW-1185">Reference proteome</keyword>
<keyword evidence="2 4" id="KW-0378">Hydrolase</keyword>
<dbReference type="GO" id="GO:0009134">
    <property type="term" value="P:nucleoside diphosphate catabolic process"/>
    <property type="evidence" value="ECO:0007669"/>
    <property type="project" value="TreeGrafter"/>
</dbReference>
<dbReference type="Gene3D" id="3.30.420.40">
    <property type="match status" value="1"/>
</dbReference>
<evidence type="ECO:0000256" key="5">
    <source>
        <dbReference type="SAM" id="Phobius"/>
    </source>
</evidence>
<proteinExistence type="inferred from homology"/>
<dbReference type="PROSITE" id="PS01238">
    <property type="entry name" value="GDA1_CD39_NTPASE"/>
    <property type="match status" value="1"/>
</dbReference>
<dbReference type="PANTHER" id="PTHR11782:SF125">
    <property type="entry name" value="APYRASE 7-RELATED"/>
    <property type="match status" value="1"/>
</dbReference>
<evidence type="ECO:0000313" key="7">
    <source>
        <dbReference type="Proteomes" id="UP001489004"/>
    </source>
</evidence>
<evidence type="ECO:0000313" key="6">
    <source>
        <dbReference type="EMBL" id="KAK9807630.1"/>
    </source>
</evidence>
<dbReference type="AlphaFoldDB" id="A0AAW1PCW6"/>
<dbReference type="GO" id="GO:0017110">
    <property type="term" value="F:nucleoside diphosphate phosphatase activity"/>
    <property type="evidence" value="ECO:0007669"/>
    <property type="project" value="TreeGrafter"/>
</dbReference>